<dbReference type="SMART" id="SM01240">
    <property type="entry name" value="IMPDH"/>
    <property type="match status" value="1"/>
</dbReference>
<comment type="catalytic activity">
    <reaction evidence="7">
        <text>IMP + NH4(+) + NADP(+) = GMP + NADPH + 2 H(+)</text>
        <dbReference type="Rhea" id="RHEA:17185"/>
        <dbReference type="ChEBI" id="CHEBI:15378"/>
        <dbReference type="ChEBI" id="CHEBI:28938"/>
        <dbReference type="ChEBI" id="CHEBI:57783"/>
        <dbReference type="ChEBI" id="CHEBI:58053"/>
        <dbReference type="ChEBI" id="CHEBI:58115"/>
        <dbReference type="ChEBI" id="CHEBI:58349"/>
        <dbReference type="EC" id="1.7.1.7"/>
    </reaction>
</comment>
<dbReference type="GO" id="GO:0003920">
    <property type="term" value="F:GMP reductase activity"/>
    <property type="evidence" value="ECO:0007669"/>
    <property type="project" value="UniProtKB-EC"/>
</dbReference>
<evidence type="ECO:0000256" key="2">
    <source>
        <dbReference type="ARBA" id="ARBA00015800"/>
    </source>
</evidence>
<keyword evidence="4" id="KW-0560">Oxidoreductase</keyword>
<dbReference type="InterPro" id="IPR050139">
    <property type="entry name" value="GMP_reductase"/>
</dbReference>
<evidence type="ECO:0000256" key="1">
    <source>
        <dbReference type="ARBA" id="ARBA00012678"/>
    </source>
</evidence>
<dbReference type="InterPro" id="IPR015875">
    <property type="entry name" value="IMP_DH/GMP_Rdtase_CS"/>
</dbReference>
<gene>
    <name evidence="9" type="ORF">MHY01S_18820</name>
</gene>
<evidence type="ECO:0000256" key="4">
    <source>
        <dbReference type="ARBA" id="ARBA00023002"/>
    </source>
</evidence>
<evidence type="ECO:0000256" key="7">
    <source>
        <dbReference type="ARBA" id="ARBA00048616"/>
    </source>
</evidence>
<dbReference type="AlphaFoldDB" id="A0A511R3X6"/>
<protein>
    <recommendedName>
        <fullName evidence="2">GMP reductase</fullName>
        <ecNumber evidence="1">1.7.1.7</ecNumber>
    </recommendedName>
    <alternativeName>
        <fullName evidence="5">Guanosine 5'-monophosphate oxidoreductase</fullName>
    </alternativeName>
</protein>
<dbReference type="InterPro" id="IPR013785">
    <property type="entry name" value="Aldolase_TIM"/>
</dbReference>
<evidence type="ECO:0000256" key="6">
    <source>
        <dbReference type="ARBA" id="ARBA00037691"/>
    </source>
</evidence>
<dbReference type="InterPro" id="IPR001093">
    <property type="entry name" value="IMP_DH_GMPRt"/>
</dbReference>
<dbReference type="EMBL" id="BJXL01000057">
    <property type="protein sequence ID" value="GEM83716.1"/>
    <property type="molecule type" value="Genomic_DNA"/>
</dbReference>
<comment type="caution">
    <text evidence="9">The sequence shown here is derived from an EMBL/GenBank/DDBJ whole genome shotgun (WGS) entry which is preliminary data.</text>
</comment>
<organism evidence="9 10">
    <name type="scientific">Meiothermus hypogaeus NBRC 106114</name>
    <dbReference type="NCBI Taxonomy" id="1227553"/>
    <lineage>
        <taxon>Bacteria</taxon>
        <taxon>Thermotogati</taxon>
        <taxon>Deinococcota</taxon>
        <taxon>Deinococci</taxon>
        <taxon>Thermales</taxon>
        <taxon>Thermaceae</taxon>
        <taxon>Meiothermus</taxon>
    </lineage>
</organism>
<dbReference type="Gene3D" id="3.20.20.70">
    <property type="entry name" value="Aldolase class I"/>
    <property type="match status" value="1"/>
</dbReference>
<sequence>MVEYPFVNYGIFDDIAQAALEKTQADLARYPYERFETYYTFADKTIIPTFLTQPVSRTQVSTRQLFYTTRGTLELFPAFGASMSMMRSRFARDVWDEGNGGVHILPRVGLSDDERLADVRASAPALVGAALGINEKEEFLAELFAEPNLIFASIDIAHGANAAVLPVLHKIRGLGLDSGIILGNVGSIEGFAYAYWLMKLSGFRHFILKVGVGPGSVCTTRINTGVGVGQLSLLEEIRRFQSVVGYTDAQIIADGGVNSSGDFVKALAYSDGVMMGKFFASGSFEDEVLIKKDGHLEGVLLYGMASSLVTEKRNFIEGSSQTLRAFHHTAQEAIARLREGLQSAMTYVNATNLTEFRGNVRFARNSAAAIAEAGVH</sequence>
<keyword evidence="3" id="KW-0521">NADP</keyword>
<reference evidence="9 10" key="1">
    <citation type="submission" date="2019-07" db="EMBL/GenBank/DDBJ databases">
        <title>Whole genome shotgun sequence of Meiothermus hypogaeus NBRC 106114.</title>
        <authorList>
            <person name="Hosoyama A."/>
            <person name="Uohara A."/>
            <person name="Ohji S."/>
            <person name="Ichikawa N."/>
        </authorList>
    </citation>
    <scope>NUCLEOTIDE SEQUENCE [LARGE SCALE GENOMIC DNA]</scope>
    <source>
        <strain evidence="9 10">NBRC 106114</strain>
    </source>
</reference>
<evidence type="ECO:0000313" key="9">
    <source>
        <dbReference type="EMBL" id="GEM83716.1"/>
    </source>
</evidence>
<comment type="function">
    <text evidence="6">Catalyzes the irreversible NADPH-dependent deamination of GMP to IMP. It functions in the conversion of nucleobase, nucleoside and nucleotide derivatives of G to A nucleotides, and in maintaining the intracellular balance of A and G nucleotides.</text>
</comment>
<proteinExistence type="predicted"/>
<dbReference type="Proteomes" id="UP000321197">
    <property type="component" value="Unassembled WGS sequence"/>
</dbReference>
<dbReference type="PANTHER" id="PTHR43170">
    <property type="entry name" value="GMP REDUCTASE"/>
    <property type="match status" value="1"/>
</dbReference>
<dbReference type="Pfam" id="PF00478">
    <property type="entry name" value="IMPDH"/>
    <property type="match status" value="1"/>
</dbReference>
<evidence type="ECO:0000313" key="10">
    <source>
        <dbReference type="Proteomes" id="UP000321197"/>
    </source>
</evidence>
<evidence type="ECO:0000256" key="3">
    <source>
        <dbReference type="ARBA" id="ARBA00022857"/>
    </source>
</evidence>
<feature type="domain" description="IMP dehydrogenase/GMP reductase" evidence="8">
    <location>
        <begin position="123"/>
        <end position="376"/>
    </location>
</feature>
<accession>A0A511R3X6</accession>
<dbReference type="SUPFAM" id="SSF51412">
    <property type="entry name" value="Inosine monophosphate dehydrogenase (IMPDH)"/>
    <property type="match status" value="1"/>
</dbReference>
<dbReference type="EC" id="1.7.1.7" evidence="1"/>
<dbReference type="PROSITE" id="PS00487">
    <property type="entry name" value="IMP_DH_GMP_RED"/>
    <property type="match status" value="1"/>
</dbReference>
<name>A0A511R3X6_9DEIN</name>
<evidence type="ECO:0000256" key="5">
    <source>
        <dbReference type="ARBA" id="ARBA00030699"/>
    </source>
</evidence>
<evidence type="ECO:0000259" key="8">
    <source>
        <dbReference type="Pfam" id="PF00478"/>
    </source>
</evidence>
<dbReference type="PANTHER" id="PTHR43170:SF5">
    <property type="entry name" value="GMP REDUCTASE"/>
    <property type="match status" value="1"/>
</dbReference>